<sequence length="178" mass="19496">MGSSGDIAIGPAAVVSLFLSSVQKRESSKQQRLHCSGWAFFFILSHAAIVGFMGGAAICTTLYTSTKDAPLDPGASATPKIQKLIGPILGQHAFLRRWLWLAFWYEDKEHLDSSPGSRCDRCELPTYPNLPHPKTSGKNDFRNPTLELRTRPRIGDCSWEASSPPTPQVNLNAQDNVG</sequence>
<evidence type="ECO:0000256" key="2">
    <source>
        <dbReference type="SAM" id="Phobius"/>
    </source>
</evidence>
<dbReference type="EMBL" id="JAINDJ010000003">
    <property type="protein sequence ID" value="KAG9453208.1"/>
    <property type="molecule type" value="Genomic_DNA"/>
</dbReference>
<reference evidence="3 4" key="1">
    <citation type="submission" date="2021-07" db="EMBL/GenBank/DDBJ databases">
        <title>The Aristolochia fimbriata genome: insights into angiosperm evolution, floral development and chemical biosynthesis.</title>
        <authorList>
            <person name="Jiao Y."/>
        </authorList>
    </citation>
    <scope>NUCLEOTIDE SEQUENCE [LARGE SCALE GENOMIC DNA]</scope>
    <source>
        <strain evidence="3">IBCAS-2021</strain>
        <tissue evidence="3">Leaf</tissue>
    </source>
</reference>
<accession>A0AAV7EWW6</accession>
<keyword evidence="2" id="KW-1133">Transmembrane helix</keyword>
<organism evidence="3 4">
    <name type="scientific">Aristolochia fimbriata</name>
    <name type="common">White veined hardy Dutchman's pipe vine</name>
    <dbReference type="NCBI Taxonomy" id="158543"/>
    <lineage>
        <taxon>Eukaryota</taxon>
        <taxon>Viridiplantae</taxon>
        <taxon>Streptophyta</taxon>
        <taxon>Embryophyta</taxon>
        <taxon>Tracheophyta</taxon>
        <taxon>Spermatophyta</taxon>
        <taxon>Magnoliopsida</taxon>
        <taxon>Magnoliidae</taxon>
        <taxon>Piperales</taxon>
        <taxon>Aristolochiaceae</taxon>
        <taxon>Aristolochia</taxon>
    </lineage>
</organism>
<feature type="region of interest" description="Disordered" evidence="1">
    <location>
        <begin position="154"/>
        <end position="178"/>
    </location>
</feature>
<protein>
    <submittedName>
        <fullName evidence="3">Uncharacterized protein</fullName>
    </submittedName>
</protein>
<evidence type="ECO:0000313" key="3">
    <source>
        <dbReference type="EMBL" id="KAG9453208.1"/>
    </source>
</evidence>
<proteinExistence type="predicted"/>
<comment type="caution">
    <text evidence="3">The sequence shown here is derived from an EMBL/GenBank/DDBJ whole genome shotgun (WGS) entry which is preliminary data.</text>
</comment>
<dbReference type="Proteomes" id="UP000825729">
    <property type="component" value="Unassembled WGS sequence"/>
</dbReference>
<evidence type="ECO:0000256" key="1">
    <source>
        <dbReference type="SAM" id="MobiDB-lite"/>
    </source>
</evidence>
<evidence type="ECO:0000313" key="4">
    <source>
        <dbReference type="Proteomes" id="UP000825729"/>
    </source>
</evidence>
<gene>
    <name evidence="3" type="ORF">H6P81_006112</name>
</gene>
<dbReference type="AlphaFoldDB" id="A0AAV7EWW6"/>
<name>A0AAV7EWW6_ARIFI</name>
<keyword evidence="2" id="KW-0812">Transmembrane</keyword>
<keyword evidence="4" id="KW-1185">Reference proteome</keyword>
<keyword evidence="2" id="KW-0472">Membrane</keyword>
<feature type="transmembrane region" description="Helical" evidence="2">
    <location>
        <begin position="40"/>
        <end position="63"/>
    </location>
</feature>
<feature type="compositionally biased region" description="Polar residues" evidence="1">
    <location>
        <begin position="160"/>
        <end position="178"/>
    </location>
</feature>